<sequence length="428" mass="46324">MNNDSTIAASGHSAHTDEGFSNPSHTQASQLEKIAADMRQSLKENQPEGHPDDQHGAYQRRGNHETTGPLREIINHQDSLYRYLNWEDPLRTIGSYFLALGVLSAAHYFPWTRTALKYGSITLGVVCFTEFANRVFTKNTLLARLRPREYATLDEATLNATLKDIHDLLQHLTVMAQKTILGEDLSSTFISFITITSLYLFSNLLSPFGIAILALTTAYIIPLFNTPRGREVTRNAQIQAEKIGHVAAENTKQLAQQGQEKLSQGYAKAQDGAAQTKQAAGSVLSSGKQTAANASNKAADAAVTTKNQAANTFQTGGQTTSDLTNTTSDSAFGAKNQTGDLFQTGSQSVSNPPAYTLEKETQNATQGVDRVPRVDGGFLDSGLGAGNIGNAQFQGTGFDQTHEKSPEEILDHSKVKSDLQGGVEKVRF</sequence>
<evidence type="ECO:0000256" key="1">
    <source>
        <dbReference type="ARBA" id="ARBA00004477"/>
    </source>
</evidence>
<feature type="compositionally biased region" description="Low complexity" evidence="6">
    <location>
        <begin position="315"/>
        <end position="330"/>
    </location>
</feature>
<feature type="compositionally biased region" description="Polar residues" evidence="6">
    <location>
        <begin position="335"/>
        <end position="349"/>
    </location>
</feature>
<evidence type="ECO:0000256" key="4">
    <source>
        <dbReference type="ARBA" id="ARBA00022989"/>
    </source>
</evidence>
<dbReference type="GO" id="GO:0005789">
    <property type="term" value="C:endoplasmic reticulum membrane"/>
    <property type="evidence" value="ECO:0007669"/>
    <property type="project" value="UniProtKB-SubCell"/>
</dbReference>
<feature type="region of interest" description="Disordered" evidence="6">
    <location>
        <begin position="313"/>
        <end position="349"/>
    </location>
</feature>
<reference evidence="9" key="1">
    <citation type="journal article" date="2021" name="Nat. Commun.">
        <title>Genetic determinants of endophytism in the Arabidopsis root mycobiome.</title>
        <authorList>
            <person name="Mesny F."/>
            <person name="Miyauchi S."/>
            <person name="Thiergart T."/>
            <person name="Pickel B."/>
            <person name="Atanasova L."/>
            <person name="Karlsson M."/>
            <person name="Huettel B."/>
            <person name="Barry K.W."/>
            <person name="Haridas S."/>
            <person name="Chen C."/>
            <person name="Bauer D."/>
            <person name="Andreopoulos W."/>
            <person name="Pangilinan J."/>
            <person name="LaButti K."/>
            <person name="Riley R."/>
            <person name="Lipzen A."/>
            <person name="Clum A."/>
            <person name="Drula E."/>
            <person name="Henrissat B."/>
            <person name="Kohler A."/>
            <person name="Grigoriev I.V."/>
            <person name="Martin F.M."/>
            <person name="Hacquard S."/>
        </authorList>
    </citation>
    <scope>NUCLEOTIDE SEQUENCE</scope>
    <source>
        <strain evidence="9">MPI-SDFR-AT-0117</strain>
    </source>
</reference>
<evidence type="ECO:0000256" key="6">
    <source>
        <dbReference type="SAM" id="MobiDB-lite"/>
    </source>
</evidence>
<protein>
    <recommendedName>
        <fullName evidence="8">Reticulon domain-containing protein</fullName>
    </recommendedName>
</protein>
<proteinExistence type="predicted"/>
<feature type="transmembrane region" description="Helical" evidence="7">
    <location>
        <begin position="208"/>
        <end position="225"/>
    </location>
</feature>
<dbReference type="EMBL" id="JAGSXJ010000023">
    <property type="protein sequence ID" value="KAH6676952.1"/>
    <property type="molecule type" value="Genomic_DNA"/>
</dbReference>
<feature type="region of interest" description="Disordered" evidence="6">
    <location>
        <begin position="397"/>
        <end position="416"/>
    </location>
</feature>
<feature type="compositionally biased region" description="Basic and acidic residues" evidence="6">
    <location>
        <begin position="34"/>
        <end position="55"/>
    </location>
</feature>
<keyword evidence="2 7" id="KW-0812">Transmembrane</keyword>
<keyword evidence="3" id="KW-0256">Endoplasmic reticulum</keyword>
<gene>
    <name evidence="9" type="ORF">F5X68DRAFT_264161</name>
</gene>
<evidence type="ECO:0000256" key="3">
    <source>
        <dbReference type="ARBA" id="ARBA00022824"/>
    </source>
</evidence>
<feature type="compositionally biased region" description="Basic and acidic residues" evidence="6">
    <location>
        <begin position="400"/>
        <end position="416"/>
    </location>
</feature>
<accession>A0A9P8V5H1</accession>
<name>A0A9P8V5H1_9PEZI</name>
<feature type="region of interest" description="Disordered" evidence="6">
    <location>
        <begin position="1"/>
        <end position="69"/>
    </location>
</feature>
<dbReference type="AlphaFoldDB" id="A0A9P8V5H1"/>
<evidence type="ECO:0000256" key="7">
    <source>
        <dbReference type="SAM" id="Phobius"/>
    </source>
</evidence>
<keyword evidence="10" id="KW-1185">Reference proteome</keyword>
<dbReference type="Pfam" id="PF02453">
    <property type="entry name" value="Reticulon"/>
    <property type="match status" value="1"/>
</dbReference>
<feature type="compositionally biased region" description="Polar residues" evidence="6">
    <location>
        <begin position="19"/>
        <end position="30"/>
    </location>
</feature>
<comment type="subcellular location">
    <subcellularLocation>
        <location evidence="1">Endoplasmic reticulum membrane</location>
        <topology evidence="1">Multi-pass membrane protein</topology>
    </subcellularLocation>
</comment>
<evidence type="ECO:0000313" key="9">
    <source>
        <dbReference type="EMBL" id="KAH6676952.1"/>
    </source>
</evidence>
<comment type="caution">
    <text evidence="9">The sequence shown here is derived from an EMBL/GenBank/DDBJ whole genome shotgun (WGS) entry which is preliminary data.</text>
</comment>
<dbReference type="OrthoDB" id="567788at2759"/>
<organism evidence="9 10">
    <name type="scientific">Plectosphaerella plurivora</name>
    <dbReference type="NCBI Taxonomy" id="936078"/>
    <lineage>
        <taxon>Eukaryota</taxon>
        <taxon>Fungi</taxon>
        <taxon>Dikarya</taxon>
        <taxon>Ascomycota</taxon>
        <taxon>Pezizomycotina</taxon>
        <taxon>Sordariomycetes</taxon>
        <taxon>Hypocreomycetidae</taxon>
        <taxon>Glomerellales</taxon>
        <taxon>Plectosphaerellaceae</taxon>
        <taxon>Plectosphaerella</taxon>
    </lineage>
</organism>
<evidence type="ECO:0000256" key="5">
    <source>
        <dbReference type="ARBA" id="ARBA00023136"/>
    </source>
</evidence>
<dbReference type="InterPro" id="IPR003388">
    <property type="entry name" value="Reticulon"/>
</dbReference>
<evidence type="ECO:0000313" key="10">
    <source>
        <dbReference type="Proteomes" id="UP000770015"/>
    </source>
</evidence>
<keyword evidence="5 7" id="KW-0472">Membrane</keyword>
<evidence type="ECO:0000259" key="8">
    <source>
        <dbReference type="Pfam" id="PF02453"/>
    </source>
</evidence>
<feature type="domain" description="Reticulon" evidence="8">
    <location>
        <begin position="84"/>
        <end position="224"/>
    </location>
</feature>
<evidence type="ECO:0000256" key="2">
    <source>
        <dbReference type="ARBA" id="ARBA00022692"/>
    </source>
</evidence>
<dbReference type="Proteomes" id="UP000770015">
    <property type="component" value="Unassembled WGS sequence"/>
</dbReference>
<keyword evidence="4 7" id="KW-1133">Transmembrane helix</keyword>